<feature type="transmembrane region" description="Helical" evidence="5">
    <location>
        <begin position="367"/>
        <end position="388"/>
    </location>
</feature>
<feature type="transmembrane region" description="Helical" evidence="5">
    <location>
        <begin position="434"/>
        <end position="451"/>
    </location>
</feature>
<feature type="domain" description="Type VII secretion system protein EssD-like" evidence="6">
    <location>
        <begin position="641"/>
        <end position="766"/>
    </location>
</feature>
<gene>
    <name evidence="7" type="ORF">G5C66_09255</name>
</gene>
<feature type="region of interest" description="Disordered" evidence="4">
    <location>
        <begin position="774"/>
        <end position="798"/>
    </location>
</feature>
<dbReference type="RefSeq" id="WP_165110665.1">
    <property type="nucleotide sequence ID" value="NZ_JAALAA010000006.1"/>
</dbReference>
<comment type="caution">
    <text evidence="7">The sequence shown here is derived from an EMBL/GenBank/DDBJ whole genome shotgun (WGS) entry which is preliminary data.</text>
</comment>
<accession>A0A6M1R2J3</accession>
<dbReference type="Gene3D" id="3.40.570.10">
    <property type="entry name" value="Extracellular Endonuclease, subunit A"/>
    <property type="match status" value="1"/>
</dbReference>
<evidence type="ECO:0000256" key="2">
    <source>
        <dbReference type="ARBA" id="ARBA00022989"/>
    </source>
</evidence>
<name>A0A6M1R2J3_9ACTN</name>
<feature type="region of interest" description="Disordered" evidence="4">
    <location>
        <begin position="484"/>
        <end position="506"/>
    </location>
</feature>
<protein>
    <recommendedName>
        <fullName evidence="6">Type VII secretion system protein EssD-like domain-containing protein</fullName>
    </recommendedName>
</protein>
<dbReference type="Pfam" id="PF04610">
    <property type="entry name" value="TrbL"/>
    <property type="match status" value="1"/>
</dbReference>
<feature type="transmembrane region" description="Helical" evidence="5">
    <location>
        <begin position="343"/>
        <end position="362"/>
    </location>
</feature>
<feature type="transmembrane region" description="Helical" evidence="5">
    <location>
        <begin position="186"/>
        <end position="209"/>
    </location>
</feature>
<proteinExistence type="predicted"/>
<keyword evidence="2 5" id="KW-1133">Transmembrane helix</keyword>
<keyword evidence="8" id="KW-1185">Reference proteome</keyword>
<keyword evidence="1 5" id="KW-0812">Transmembrane</keyword>
<feature type="transmembrane region" description="Helical" evidence="5">
    <location>
        <begin position="400"/>
        <end position="422"/>
    </location>
</feature>
<dbReference type="GO" id="GO:0030255">
    <property type="term" value="P:protein secretion by the type IV secretion system"/>
    <property type="evidence" value="ECO:0007669"/>
    <property type="project" value="InterPro"/>
</dbReference>
<evidence type="ECO:0000313" key="7">
    <source>
        <dbReference type="EMBL" id="NGN92921.1"/>
    </source>
</evidence>
<reference evidence="7 8" key="1">
    <citation type="submission" date="2020-02" db="EMBL/GenBank/DDBJ databases">
        <title>Whole-genome analyses of novel actinobacteria.</title>
        <authorList>
            <person name="Sahin N."/>
        </authorList>
    </citation>
    <scope>NUCLEOTIDE SEQUENCE [LARGE SCALE GENOMIC DNA]</scope>
    <source>
        <strain evidence="7 8">KC13</strain>
    </source>
</reference>
<organism evidence="7 8">
    <name type="scientific">Nocardioides turkmenicus</name>
    <dbReference type="NCBI Taxonomy" id="2711220"/>
    <lineage>
        <taxon>Bacteria</taxon>
        <taxon>Bacillati</taxon>
        <taxon>Actinomycetota</taxon>
        <taxon>Actinomycetes</taxon>
        <taxon>Propionibacteriales</taxon>
        <taxon>Nocardioidaceae</taxon>
        <taxon>Nocardioides</taxon>
    </lineage>
</organism>
<evidence type="ECO:0000256" key="4">
    <source>
        <dbReference type="SAM" id="MobiDB-lite"/>
    </source>
</evidence>
<feature type="transmembrane region" description="Helical" evidence="5">
    <location>
        <begin position="162"/>
        <end position="179"/>
    </location>
</feature>
<dbReference type="Pfam" id="PF13930">
    <property type="entry name" value="Endonuclea_NS_2"/>
    <property type="match status" value="1"/>
</dbReference>
<keyword evidence="3 5" id="KW-0472">Membrane</keyword>
<evidence type="ECO:0000256" key="1">
    <source>
        <dbReference type="ARBA" id="ARBA00022692"/>
    </source>
</evidence>
<dbReference type="InterPro" id="IPR007688">
    <property type="entry name" value="Conjugal_tfr_TrbL/VirB6"/>
</dbReference>
<dbReference type="AlphaFoldDB" id="A0A6M1R2J3"/>
<evidence type="ECO:0000313" key="8">
    <source>
        <dbReference type="Proteomes" id="UP000483261"/>
    </source>
</evidence>
<dbReference type="InterPro" id="IPR044929">
    <property type="entry name" value="DNA/RNA_non-sp_Endonuclease_sf"/>
</dbReference>
<sequence>MELGGQAPLRVRRRGRSRLLPALLALTFVVIGSVVVGSPAGAVDLACNNDEAPIPASPYGAGSWIVQFGESPKDADPFDDDGVTLESTYGTSPQLWTYDNGCTGQFVAGAGTAIGNILLQISGAIPNWTHALLAAVVDPDSPVQALDNPVVDATRAVTDGVWRPWITIAVLLVAATAIWRARTGHIAGSATAVAWAGVVLLGTTLLISYPAESVRLVDDGVRNTVTLIATGFEDHPAPGEDPAVAAINGQMDEVVRSTQYRTWLTGALGDADSATAREYGPDLFRATHFTFDEYETYRSDPEGDGKAIVEEKQDAFKTIADQIDREDSVAYEYFKGEHWGQRATAGLVNLVAVIVTCGYLLIAGLAILLAFVLIRLIVPFAPAAGILFMFDRTRDLAVGWLHRVIGPLVMGPIYFVVALCLLRFFSEVLTSAQVHYALKLAICAVLTYLAWRFTRPAAYGVGHIWGAAGFAWGMATGWRRQVTPLSEPAPQTPPSVTGPARQPPEVAGPRVVHHQVAMPNPPALTPASASTSAPGVTSVAAVIPAPGSMSAIRIQQRWPAPDVVNRVAVGPLGPRTKFPPRGLTLEPNTAYDVTGRGTFFTDDDGMLTHIHTEYGEKGSLNPDLNSPAPSATFVVSNIHVFRTDPQARTVEANDPHFALRNATRSEHVQGVVGRSGGPGFQGGHLLQRASGGGPDRINIIAMLAELNESVASGPAKLTDNFYDMEKQLRQWVSTYADGDNPAYDIALKIVPRYEGDRRVPSKIHAVMTVNGKRRERTFTNVRPESARPEPDTSGGADQ</sequence>
<evidence type="ECO:0000259" key="6">
    <source>
        <dbReference type="Pfam" id="PF13930"/>
    </source>
</evidence>
<evidence type="ECO:0000256" key="3">
    <source>
        <dbReference type="ARBA" id="ARBA00023136"/>
    </source>
</evidence>
<dbReference type="InterPro" id="IPR044927">
    <property type="entry name" value="Endonuclea_NS_2"/>
</dbReference>
<dbReference type="EMBL" id="JAALAA010000006">
    <property type="protein sequence ID" value="NGN92921.1"/>
    <property type="molecule type" value="Genomic_DNA"/>
</dbReference>
<evidence type="ECO:0000256" key="5">
    <source>
        <dbReference type="SAM" id="Phobius"/>
    </source>
</evidence>
<dbReference type="Proteomes" id="UP000483261">
    <property type="component" value="Unassembled WGS sequence"/>
</dbReference>